<dbReference type="HAMAP" id="MF_01400">
    <property type="entry name" value="MsrB"/>
    <property type="match status" value="1"/>
</dbReference>
<feature type="domain" description="MsrB" evidence="9">
    <location>
        <begin position="169"/>
        <end position="292"/>
    </location>
</feature>
<dbReference type="RefSeq" id="WP_074429868.1">
    <property type="nucleotide sequence ID" value="NZ_JANKBY010000043.1"/>
</dbReference>
<dbReference type="SUPFAM" id="SSF55068">
    <property type="entry name" value="Peptide methionine sulfoxide reductase"/>
    <property type="match status" value="1"/>
</dbReference>
<dbReference type="InterPro" id="IPR002569">
    <property type="entry name" value="Met_Sox_Rdtase_MsrA_dom"/>
</dbReference>
<evidence type="ECO:0000313" key="10">
    <source>
        <dbReference type="EMBL" id="MCR1822238.1"/>
    </source>
</evidence>
<evidence type="ECO:0000256" key="4">
    <source>
        <dbReference type="ARBA" id="ARBA00047806"/>
    </source>
</evidence>
<dbReference type="GO" id="GO:0033743">
    <property type="term" value="F:peptide-methionine (R)-S-oxide reductase activity"/>
    <property type="evidence" value="ECO:0007669"/>
    <property type="project" value="UniProtKB-UniRule"/>
</dbReference>
<dbReference type="EMBL" id="JANKBY010000043">
    <property type="protein sequence ID" value="MCR1822238.1"/>
    <property type="molecule type" value="Genomic_DNA"/>
</dbReference>
<dbReference type="PANTHER" id="PTHR43774:SF1">
    <property type="entry name" value="PEPTIDE METHIONINE SULFOXIDE REDUCTASE MSRA 2"/>
    <property type="match status" value="1"/>
</dbReference>
<evidence type="ECO:0000256" key="5">
    <source>
        <dbReference type="ARBA" id="ARBA00048488"/>
    </source>
</evidence>
<dbReference type="EC" id="1.8.4.12" evidence="7"/>
<evidence type="ECO:0000256" key="1">
    <source>
        <dbReference type="ARBA" id="ARBA00005591"/>
    </source>
</evidence>
<evidence type="ECO:0000256" key="7">
    <source>
        <dbReference type="HAMAP-Rule" id="MF_01400"/>
    </source>
</evidence>
<keyword evidence="2 7" id="KW-0560">Oxidoreductase</keyword>
<feature type="active site" evidence="8">
    <location>
        <position position="11"/>
    </location>
</feature>
<dbReference type="FunFam" id="2.170.150.20:FF:000003">
    <property type="entry name" value="Peptide methionine sulfoxide reductase MsrB"/>
    <property type="match status" value="1"/>
</dbReference>
<dbReference type="Pfam" id="PF01625">
    <property type="entry name" value="PMSR"/>
    <property type="match status" value="1"/>
</dbReference>
<dbReference type="PANTHER" id="PTHR43774">
    <property type="entry name" value="PEPTIDE METHIONINE SULFOXIDE REDUCTASE"/>
    <property type="match status" value="1"/>
</dbReference>
<proteinExistence type="inferred from homology"/>
<dbReference type="EC" id="1.8.4.11" evidence="8"/>
<comment type="catalytic activity">
    <reaction evidence="5 7">
        <text>L-methionyl-[protein] + [thioredoxin]-disulfide + H2O = L-methionyl-(R)-S-oxide-[protein] + [thioredoxin]-dithiol</text>
        <dbReference type="Rhea" id="RHEA:24164"/>
        <dbReference type="Rhea" id="RHEA-COMP:10698"/>
        <dbReference type="Rhea" id="RHEA-COMP:10700"/>
        <dbReference type="Rhea" id="RHEA-COMP:12313"/>
        <dbReference type="Rhea" id="RHEA-COMP:12314"/>
        <dbReference type="ChEBI" id="CHEBI:15377"/>
        <dbReference type="ChEBI" id="CHEBI:16044"/>
        <dbReference type="ChEBI" id="CHEBI:29950"/>
        <dbReference type="ChEBI" id="CHEBI:45764"/>
        <dbReference type="ChEBI" id="CHEBI:50058"/>
        <dbReference type="EC" id="1.8.4.12"/>
    </reaction>
</comment>
<organism evidence="10 11">
    <name type="scientific">Terrisporobacter muris</name>
    <dbReference type="NCBI Taxonomy" id="2963284"/>
    <lineage>
        <taxon>Bacteria</taxon>
        <taxon>Bacillati</taxon>
        <taxon>Bacillota</taxon>
        <taxon>Clostridia</taxon>
        <taxon>Peptostreptococcales</taxon>
        <taxon>Peptostreptococcaceae</taxon>
        <taxon>Terrisporobacter</taxon>
    </lineage>
</organism>
<dbReference type="Pfam" id="PF01641">
    <property type="entry name" value="SelR"/>
    <property type="match status" value="1"/>
</dbReference>
<reference evidence="10" key="1">
    <citation type="submission" date="2022-07" db="EMBL/GenBank/DDBJ databases">
        <title>Enhanced cultured diversity of the mouse gut microbiota enables custom-made synthetic communities.</title>
        <authorList>
            <person name="Afrizal A."/>
        </authorList>
    </citation>
    <scope>NUCLEOTIDE SEQUENCE</scope>
    <source>
        <strain evidence="10">DSM 29186</strain>
    </source>
</reference>
<evidence type="ECO:0000256" key="3">
    <source>
        <dbReference type="ARBA" id="ARBA00023268"/>
    </source>
</evidence>
<comment type="function">
    <text evidence="8">Has an important function as a repair enzyme for proteins that have been inactivated by oxidation. Catalyzes the reversible oxidation-reduction of methionine sulfoxide in proteins to methionine.</text>
</comment>
<dbReference type="PROSITE" id="PS51790">
    <property type="entry name" value="MSRB"/>
    <property type="match status" value="1"/>
</dbReference>
<feature type="active site" description="Nucleophile" evidence="7">
    <location>
        <position position="281"/>
    </location>
</feature>
<comment type="catalytic activity">
    <reaction evidence="4 8">
        <text>L-methionyl-[protein] + [thioredoxin]-disulfide + H2O = L-methionyl-(S)-S-oxide-[protein] + [thioredoxin]-dithiol</text>
        <dbReference type="Rhea" id="RHEA:14217"/>
        <dbReference type="Rhea" id="RHEA-COMP:10698"/>
        <dbReference type="Rhea" id="RHEA-COMP:10700"/>
        <dbReference type="Rhea" id="RHEA-COMP:12313"/>
        <dbReference type="Rhea" id="RHEA-COMP:12315"/>
        <dbReference type="ChEBI" id="CHEBI:15377"/>
        <dbReference type="ChEBI" id="CHEBI:16044"/>
        <dbReference type="ChEBI" id="CHEBI:29950"/>
        <dbReference type="ChEBI" id="CHEBI:44120"/>
        <dbReference type="ChEBI" id="CHEBI:50058"/>
        <dbReference type="EC" id="1.8.4.11"/>
    </reaction>
</comment>
<gene>
    <name evidence="8 10" type="primary">msrA</name>
    <name evidence="7" type="synonym">msrB</name>
    <name evidence="10" type="ORF">NSA58_05500</name>
</gene>
<sequence>MKKLATFAGGCFWCMVKPFDEYEGVESVISGYTGGYTKNPTYEEVCTDLTGHIEAIQITFDDEIISYKELLDIYWSVIDPTQVGGQFADLGHHYKTVIFYHDDYQKQEAEKSKEDLEKSRLYDKPIVTEIRKAETFYPAEDYHQYYYKKNPDHYNRYYQGSGRAKHVKKVWAKKNLTALQYEVTQNSATEPPFSNEYYNNFEEGIYVDIISGEPLFTSKDKFDSGCGWPSFSKPIGKGILDFYEDYSHNMERVEVKGSKSGAHMGHVFDDGPKEMGGIRFCINSASLRFIPKEKMIEEGYEQYLEYL</sequence>
<dbReference type="InterPro" id="IPR036509">
    <property type="entry name" value="Met_Sox_Rdtase_MsrA_sf"/>
</dbReference>
<comment type="caution">
    <text evidence="10">The sequence shown here is derived from an EMBL/GenBank/DDBJ whole genome shotgun (WGS) entry which is preliminary data.</text>
</comment>
<dbReference type="Proteomes" id="UP001140817">
    <property type="component" value="Unassembled WGS sequence"/>
</dbReference>
<name>A0A9X2S0Q6_9FIRM</name>
<dbReference type="NCBIfam" id="TIGR00401">
    <property type="entry name" value="msrA"/>
    <property type="match status" value="1"/>
</dbReference>
<dbReference type="InterPro" id="IPR002579">
    <property type="entry name" value="Met_Sox_Rdtase_MsrB_dom"/>
</dbReference>
<evidence type="ECO:0000259" key="9">
    <source>
        <dbReference type="PROSITE" id="PS51790"/>
    </source>
</evidence>
<keyword evidence="3" id="KW-0511">Multifunctional enzyme</keyword>
<comment type="similarity">
    <text evidence="1 8">Belongs to the MsrA Met sulfoxide reductase family.</text>
</comment>
<dbReference type="AlphaFoldDB" id="A0A9X2S0Q6"/>
<evidence type="ECO:0000256" key="2">
    <source>
        <dbReference type="ARBA" id="ARBA00023002"/>
    </source>
</evidence>
<dbReference type="InterPro" id="IPR011057">
    <property type="entry name" value="Mss4-like_sf"/>
</dbReference>
<keyword evidence="11" id="KW-1185">Reference proteome</keyword>
<comment type="catalytic activity">
    <reaction evidence="6 8">
        <text>[thioredoxin]-disulfide + L-methionine + H2O = L-methionine (S)-S-oxide + [thioredoxin]-dithiol</text>
        <dbReference type="Rhea" id="RHEA:19993"/>
        <dbReference type="Rhea" id="RHEA-COMP:10698"/>
        <dbReference type="Rhea" id="RHEA-COMP:10700"/>
        <dbReference type="ChEBI" id="CHEBI:15377"/>
        <dbReference type="ChEBI" id="CHEBI:29950"/>
        <dbReference type="ChEBI" id="CHEBI:50058"/>
        <dbReference type="ChEBI" id="CHEBI:57844"/>
        <dbReference type="ChEBI" id="CHEBI:58772"/>
        <dbReference type="EC" id="1.8.4.11"/>
    </reaction>
</comment>
<comment type="similarity">
    <text evidence="7">Belongs to the MsrB Met sulfoxide reductase family.</text>
</comment>
<dbReference type="NCBIfam" id="TIGR00357">
    <property type="entry name" value="peptide-methionine (R)-S-oxide reductase MsrB"/>
    <property type="match status" value="1"/>
</dbReference>
<accession>A0A9X2S0Q6</accession>
<dbReference type="Gene3D" id="3.30.1060.10">
    <property type="entry name" value="Peptide methionine sulphoxide reductase MsrA"/>
    <property type="match status" value="1"/>
</dbReference>
<dbReference type="SUPFAM" id="SSF51316">
    <property type="entry name" value="Mss4-like"/>
    <property type="match status" value="1"/>
</dbReference>
<protein>
    <recommendedName>
        <fullName evidence="7 8">Multifunctional fusion protein</fullName>
    </recommendedName>
    <domain>
        <recommendedName>
            <fullName evidence="8">Peptide methionine sulfoxide reductase MsrA</fullName>
            <shortName evidence="8">Protein-methionine-S-oxide reductase</shortName>
            <ecNumber evidence="8">1.8.4.11</ecNumber>
        </recommendedName>
        <alternativeName>
            <fullName evidence="8">Peptide-methionine (S)-S-oxide reductase</fullName>
            <shortName evidence="8">Peptide Met(O) reductase</shortName>
        </alternativeName>
    </domain>
    <domain>
        <recommendedName>
            <fullName evidence="7">Peptide methionine sulfoxide reductase MsrB</fullName>
            <ecNumber evidence="7">1.8.4.12</ecNumber>
        </recommendedName>
        <alternativeName>
            <fullName evidence="7">Peptide-methionine (R)-S-oxide reductase</fullName>
        </alternativeName>
    </domain>
</protein>
<evidence type="ECO:0000256" key="6">
    <source>
        <dbReference type="ARBA" id="ARBA00048782"/>
    </source>
</evidence>
<dbReference type="Gene3D" id="2.170.150.20">
    <property type="entry name" value="Peptide methionine sulfoxide reductase"/>
    <property type="match status" value="1"/>
</dbReference>
<comment type="caution">
    <text evidence="7">Lacks conserved residue(s) required for the propagation of feature annotation.</text>
</comment>
<evidence type="ECO:0000313" key="11">
    <source>
        <dbReference type="Proteomes" id="UP001140817"/>
    </source>
</evidence>
<evidence type="ECO:0000256" key="8">
    <source>
        <dbReference type="HAMAP-Rule" id="MF_01401"/>
    </source>
</evidence>
<dbReference type="GO" id="GO:0008113">
    <property type="term" value="F:peptide-methionine (S)-S-oxide reductase activity"/>
    <property type="evidence" value="ECO:0007669"/>
    <property type="project" value="UniProtKB-UniRule"/>
</dbReference>
<dbReference type="HAMAP" id="MF_01401">
    <property type="entry name" value="MsrA"/>
    <property type="match status" value="1"/>
</dbReference>